<accession>A0AAW0G627</accession>
<evidence type="ECO:0000256" key="2">
    <source>
        <dbReference type="SAM" id="Phobius"/>
    </source>
</evidence>
<keyword evidence="4" id="KW-1185">Reference proteome</keyword>
<feature type="region of interest" description="Disordered" evidence="1">
    <location>
        <begin position="1"/>
        <end position="45"/>
    </location>
</feature>
<feature type="transmembrane region" description="Helical" evidence="2">
    <location>
        <begin position="80"/>
        <end position="98"/>
    </location>
</feature>
<name>A0AAW0G627_9APHY</name>
<dbReference type="Proteomes" id="UP001385951">
    <property type="component" value="Unassembled WGS sequence"/>
</dbReference>
<keyword evidence="2" id="KW-0812">Transmembrane</keyword>
<evidence type="ECO:0000256" key="1">
    <source>
        <dbReference type="SAM" id="MobiDB-lite"/>
    </source>
</evidence>
<keyword evidence="2" id="KW-0472">Membrane</keyword>
<reference evidence="3 4" key="1">
    <citation type="submission" date="2022-09" db="EMBL/GenBank/DDBJ databases">
        <authorList>
            <person name="Palmer J.M."/>
        </authorList>
    </citation>
    <scope>NUCLEOTIDE SEQUENCE [LARGE SCALE GENOMIC DNA]</scope>
    <source>
        <strain evidence="3 4">DSM 7382</strain>
    </source>
</reference>
<keyword evidence="2" id="KW-1133">Transmembrane helix</keyword>
<evidence type="ECO:0000313" key="3">
    <source>
        <dbReference type="EMBL" id="KAK7688935.1"/>
    </source>
</evidence>
<dbReference type="EMBL" id="JASBNA010000009">
    <property type="protein sequence ID" value="KAK7688935.1"/>
    <property type="molecule type" value="Genomic_DNA"/>
</dbReference>
<feature type="compositionally biased region" description="Basic and acidic residues" evidence="1">
    <location>
        <begin position="25"/>
        <end position="45"/>
    </location>
</feature>
<organism evidence="3 4">
    <name type="scientific">Cerrena zonata</name>
    <dbReference type="NCBI Taxonomy" id="2478898"/>
    <lineage>
        <taxon>Eukaryota</taxon>
        <taxon>Fungi</taxon>
        <taxon>Dikarya</taxon>
        <taxon>Basidiomycota</taxon>
        <taxon>Agaricomycotina</taxon>
        <taxon>Agaricomycetes</taxon>
        <taxon>Polyporales</taxon>
        <taxon>Cerrenaceae</taxon>
        <taxon>Cerrena</taxon>
    </lineage>
</organism>
<proteinExistence type="predicted"/>
<sequence>MSNPTSHHDSKCGYAKDIPAKNTYPKRDSLNGDEPKRRSLSRSMRDEADFHLGPAEYVTQLITHGPQLYPDLTQKEVFDYVYPAWLFGVVIISLAMAIQPSSPVYEVMINPMANWEKITFGLGLSAAGLLA</sequence>
<comment type="caution">
    <text evidence="3">The sequence shown here is derived from an EMBL/GenBank/DDBJ whole genome shotgun (WGS) entry which is preliminary data.</text>
</comment>
<gene>
    <name evidence="3" type="ORF">QCA50_007626</name>
</gene>
<feature type="compositionally biased region" description="Basic and acidic residues" evidence="1">
    <location>
        <begin position="1"/>
        <end position="11"/>
    </location>
</feature>
<dbReference type="AlphaFoldDB" id="A0AAW0G627"/>
<protein>
    <submittedName>
        <fullName evidence="3">Uncharacterized protein</fullName>
    </submittedName>
</protein>
<evidence type="ECO:0000313" key="4">
    <source>
        <dbReference type="Proteomes" id="UP001385951"/>
    </source>
</evidence>